<dbReference type="EMBL" id="JACHJB010000002">
    <property type="protein sequence ID" value="MBB6348637.1"/>
    <property type="molecule type" value="Genomic_DNA"/>
</dbReference>
<gene>
    <name evidence="2" type="ORF">FHU36_005182</name>
</gene>
<comment type="caution">
    <text evidence="2">The sequence shown here is derived from an EMBL/GenBank/DDBJ whole genome shotgun (WGS) entry which is preliminary data.</text>
</comment>
<dbReference type="Proteomes" id="UP000583800">
    <property type="component" value="Unassembled WGS sequence"/>
</dbReference>
<evidence type="ECO:0000313" key="2">
    <source>
        <dbReference type="EMBL" id="MBB6348637.1"/>
    </source>
</evidence>
<name>A0A7X0C588_9ACTN</name>
<reference evidence="2 3" key="1">
    <citation type="submission" date="2020-08" db="EMBL/GenBank/DDBJ databases">
        <title>Sequencing the genomes of 1000 actinobacteria strains.</title>
        <authorList>
            <person name="Klenk H.-P."/>
        </authorList>
    </citation>
    <scope>NUCLEOTIDE SEQUENCE [LARGE SCALE GENOMIC DNA]</scope>
    <source>
        <strain evidence="2 3">DSM 45913</strain>
    </source>
</reference>
<dbReference type="RefSeq" id="WP_185086352.1">
    <property type="nucleotide sequence ID" value="NZ_JACHJB010000002.1"/>
</dbReference>
<sequence length="74" mass="7950">MTKKDGDHIKTGRRDVRPDTPSHVRGINEGNACGNYDKQVGHLPDARSTAARSTGINAADRDPIDPDMPNLSPA</sequence>
<organism evidence="2 3">
    <name type="scientific">Nonomuraea muscovyensis</name>
    <dbReference type="NCBI Taxonomy" id="1124761"/>
    <lineage>
        <taxon>Bacteria</taxon>
        <taxon>Bacillati</taxon>
        <taxon>Actinomycetota</taxon>
        <taxon>Actinomycetes</taxon>
        <taxon>Streptosporangiales</taxon>
        <taxon>Streptosporangiaceae</taxon>
        <taxon>Nonomuraea</taxon>
    </lineage>
</organism>
<dbReference type="AlphaFoldDB" id="A0A7X0C588"/>
<keyword evidence="3" id="KW-1185">Reference proteome</keyword>
<feature type="region of interest" description="Disordered" evidence="1">
    <location>
        <begin position="1"/>
        <end position="74"/>
    </location>
</feature>
<protein>
    <submittedName>
        <fullName evidence="2">Uncharacterized protein</fullName>
    </submittedName>
</protein>
<accession>A0A7X0C588</accession>
<evidence type="ECO:0000256" key="1">
    <source>
        <dbReference type="SAM" id="MobiDB-lite"/>
    </source>
</evidence>
<evidence type="ECO:0000313" key="3">
    <source>
        <dbReference type="Proteomes" id="UP000583800"/>
    </source>
</evidence>
<feature type="compositionally biased region" description="Basic and acidic residues" evidence="1">
    <location>
        <begin position="1"/>
        <end position="22"/>
    </location>
</feature>
<proteinExistence type="predicted"/>